<feature type="domain" description="Fumarylacetoacetase-like C-terminal" evidence="2">
    <location>
        <begin position="22"/>
        <end position="221"/>
    </location>
</feature>
<keyword evidence="1" id="KW-0479">Metal-binding</keyword>
<evidence type="ECO:0000256" key="1">
    <source>
        <dbReference type="ARBA" id="ARBA00022723"/>
    </source>
</evidence>
<dbReference type="PANTHER" id="PTHR11820">
    <property type="entry name" value="ACYLPYRUVASE"/>
    <property type="match status" value="1"/>
</dbReference>
<dbReference type="InterPro" id="IPR036663">
    <property type="entry name" value="Fumarylacetoacetase_C_sf"/>
</dbReference>
<dbReference type="AlphaFoldDB" id="A0A1R4EFH8"/>
<gene>
    <name evidence="3" type="ORF">A1019T_01192</name>
</gene>
<evidence type="ECO:0000313" key="4">
    <source>
        <dbReference type="Proteomes" id="UP000188169"/>
    </source>
</evidence>
<dbReference type="GO" id="GO:0050385">
    <property type="term" value="F:ureidoglycolate lyase activity"/>
    <property type="evidence" value="ECO:0007669"/>
    <property type="project" value="UniProtKB-EC"/>
</dbReference>
<name>A0A1R4EFH8_9GAMM</name>
<dbReference type="SUPFAM" id="SSF56529">
    <property type="entry name" value="FAH"/>
    <property type="match status" value="1"/>
</dbReference>
<dbReference type="Proteomes" id="UP000188169">
    <property type="component" value="Unassembled WGS sequence"/>
</dbReference>
<dbReference type="EC" id="4.3.2.3" evidence="3"/>
<dbReference type="GO" id="GO:0018773">
    <property type="term" value="F:acetylpyruvate hydrolase activity"/>
    <property type="evidence" value="ECO:0007669"/>
    <property type="project" value="TreeGrafter"/>
</dbReference>
<dbReference type="RefSeq" id="WP_077448617.1">
    <property type="nucleotide sequence ID" value="NZ_FUGD01000076.1"/>
</dbReference>
<keyword evidence="3" id="KW-0456">Lyase</keyword>
<evidence type="ECO:0000313" key="3">
    <source>
        <dbReference type="EMBL" id="SJM37220.1"/>
    </source>
</evidence>
<dbReference type="Gene3D" id="3.90.850.10">
    <property type="entry name" value="Fumarylacetoacetase-like, C-terminal domain"/>
    <property type="match status" value="1"/>
</dbReference>
<protein>
    <submittedName>
        <fullName evidence="3">Ureidoglycolate lyase</fullName>
        <ecNumber evidence="3">4.3.2.3</ecNumber>
    </submittedName>
</protein>
<accession>A0A1R4EFH8</accession>
<proteinExistence type="predicted"/>
<dbReference type="InterPro" id="IPR011234">
    <property type="entry name" value="Fumarylacetoacetase-like_C"/>
</dbReference>
<dbReference type="Pfam" id="PF01557">
    <property type="entry name" value="FAA_hydrolase"/>
    <property type="match status" value="1"/>
</dbReference>
<keyword evidence="4" id="KW-1185">Reference proteome</keyword>
<organism evidence="3 4">
    <name type="scientific">Psychrobacter pasteurii</name>
    <dbReference type="NCBI Taxonomy" id="1945520"/>
    <lineage>
        <taxon>Bacteria</taxon>
        <taxon>Pseudomonadati</taxon>
        <taxon>Pseudomonadota</taxon>
        <taxon>Gammaproteobacteria</taxon>
        <taxon>Moraxellales</taxon>
        <taxon>Moraxellaceae</taxon>
        <taxon>Psychrobacter</taxon>
    </lineage>
</organism>
<dbReference type="EMBL" id="FUGD01000076">
    <property type="protein sequence ID" value="SJM37220.1"/>
    <property type="molecule type" value="Genomic_DNA"/>
</dbReference>
<dbReference type="PANTHER" id="PTHR11820:SF7">
    <property type="entry name" value="ACYLPYRUVASE FAHD1, MITOCHONDRIAL"/>
    <property type="match status" value="1"/>
</dbReference>
<evidence type="ECO:0000259" key="2">
    <source>
        <dbReference type="Pfam" id="PF01557"/>
    </source>
</evidence>
<dbReference type="OrthoDB" id="9805307at2"/>
<dbReference type="STRING" id="1945520.A1019T_01192"/>
<sequence>MTTSLESLSKTDTTQPELPLGKVVCVGRNYAAHAAELGNEIPTRPILFIKPASSVIGTDSLIASQIIDVPRDTAYDVHYEAELCVRIGAPLKAASIEEIKAMPKAIDAVTLGLDLTLRDLQSELKAKGHPWERAKCFDGSCVLAQWVEPESYADFSAVNYQLYINEQLTQDGHTELMLFPLYELLSEISYAFSLQPGDVIMTGTPSGVGVLKAGDKLTLKLGEHQWQANVG</sequence>
<reference evidence="4" key="1">
    <citation type="submission" date="2017-02" db="EMBL/GenBank/DDBJ databases">
        <authorList>
            <person name="Mornico D."/>
        </authorList>
    </citation>
    <scope>NUCLEOTIDE SEQUENCE [LARGE SCALE GENOMIC DNA]</scope>
</reference>
<dbReference type="GO" id="GO:0046872">
    <property type="term" value="F:metal ion binding"/>
    <property type="evidence" value="ECO:0007669"/>
    <property type="project" value="UniProtKB-KW"/>
</dbReference>